<dbReference type="Proteomes" id="UP001627154">
    <property type="component" value="Unassembled WGS sequence"/>
</dbReference>
<dbReference type="PANTHER" id="PTHR46518">
    <property type="entry name" value="COILED-COIL DOMAIN-CONTAINING PROTEIN 151"/>
    <property type="match status" value="1"/>
</dbReference>
<keyword evidence="4" id="KW-1185">Reference proteome</keyword>
<evidence type="ECO:0000256" key="2">
    <source>
        <dbReference type="SAM" id="MobiDB-lite"/>
    </source>
</evidence>
<proteinExistence type="predicted"/>
<accession>A0ABD2WWE3</accession>
<gene>
    <name evidence="3" type="ORF">TKK_009385</name>
</gene>
<protein>
    <submittedName>
        <fullName evidence="3">Uncharacterized protein</fullName>
    </submittedName>
</protein>
<dbReference type="EMBL" id="JBJJXI010000069">
    <property type="protein sequence ID" value="KAL3396807.1"/>
    <property type="molecule type" value="Genomic_DNA"/>
</dbReference>
<evidence type="ECO:0000313" key="3">
    <source>
        <dbReference type="EMBL" id="KAL3396807.1"/>
    </source>
</evidence>
<evidence type="ECO:0000313" key="4">
    <source>
        <dbReference type="Proteomes" id="UP001627154"/>
    </source>
</evidence>
<keyword evidence="1" id="KW-0175">Coiled coil</keyword>
<feature type="coiled-coil region" evidence="1">
    <location>
        <begin position="182"/>
        <end position="245"/>
    </location>
</feature>
<feature type="region of interest" description="Disordered" evidence="2">
    <location>
        <begin position="119"/>
        <end position="139"/>
    </location>
</feature>
<feature type="coiled-coil region" evidence="1">
    <location>
        <begin position="30"/>
        <end position="57"/>
    </location>
</feature>
<evidence type="ECO:0000256" key="1">
    <source>
        <dbReference type="SAM" id="Coils"/>
    </source>
</evidence>
<organism evidence="3 4">
    <name type="scientific">Trichogramma kaykai</name>
    <dbReference type="NCBI Taxonomy" id="54128"/>
    <lineage>
        <taxon>Eukaryota</taxon>
        <taxon>Metazoa</taxon>
        <taxon>Ecdysozoa</taxon>
        <taxon>Arthropoda</taxon>
        <taxon>Hexapoda</taxon>
        <taxon>Insecta</taxon>
        <taxon>Pterygota</taxon>
        <taxon>Neoptera</taxon>
        <taxon>Endopterygota</taxon>
        <taxon>Hymenoptera</taxon>
        <taxon>Apocrita</taxon>
        <taxon>Proctotrupomorpha</taxon>
        <taxon>Chalcidoidea</taxon>
        <taxon>Trichogrammatidae</taxon>
        <taxon>Trichogramma</taxon>
    </lineage>
</organism>
<dbReference type="InterPro" id="IPR033192">
    <property type="entry name" value="ODAD3"/>
</dbReference>
<sequence length="389" mass="45173">MQMEADTVRKKYQAVKASFKSDACLYSCCLDELEKSIREQDNEIERLQKVKMEAIELRETTKETLTKQELEAFQKSKERESIIQEYRTRVEDRKIELERLERLIFPAAQRQIVRGDDLDTGRKSRTLGSARGTGTAPPQSEIDRLEEIFVKLRNATGVSQTSQVLDRFLAQRATREKLKRMQTSTEAEKVQLEKHRQQLTAEIEMLKFAETKDADQNADKLENLNKKIENQKKREKNAMDKQNEYQYLLEGVRTKLILLCDKLQHENEIEKRNELPKTPMEALDLLNNKINKFIEKLGGPEKYNELVIQLLNDNKAEAMSLETTSEPTKHTSNEEQPLFTLFSSVSTPAAHQVQISEDEEDVPSRGLLKRQAQLLVDAKSRRKNFAFKR</sequence>
<reference evidence="3 4" key="1">
    <citation type="journal article" date="2024" name="bioRxiv">
        <title>A reference genome for Trichogramma kaykai: A tiny desert-dwelling parasitoid wasp with competing sex-ratio distorters.</title>
        <authorList>
            <person name="Culotta J."/>
            <person name="Lindsey A.R."/>
        </authorList>
    </citation>
    <scope>NUCLEOTIDE SEQUENCE [LARGE SCALE GENOMIC DNA]</scope>
    <source>
        <strain evidence="3 4">KSX58</strain>
    </source>
</reference>
<name>A0ABD2WWE3_9HYME</name>
<dbReference type="PANTHER" id="PTHR46518:SF1">
    <property type="entry name" value="OUTER DYNEIN ARM-DOCKING COMPLEX SUBUNIT 3"/>
    <property type="match status" value="1"/>
</dbReference>
<comment type="caution">
    <text evidence="3">The sequence shown here is derived from an EMBL/GenBank/DDBJ whole genome shotgun (WGS) entry which is preliminary data.</text>
</comment>
<dbReference type="AlphaFoldDB" id="A0ABD2WWE3"/>